<name>A0ABU4ZRL1_9HYPH</name>
<sequence>MALATAGAKDDHPKFSINIDGVHFEVQKESITGAELKQIAGKDAQYQLFLEGHGHDSDRQIGDTEAVTLKNGMHFYTVPPATFG</sequence>
<dbReference type="EMBL" id="JAVIJF010000022">
    <property type="protein sequence ID" value="MDX8528047.1"/>
    <property type="molecule type" value="Genomic_DNA"/>
</dbReference>
<keyword evidence="3" id="KW-1185">Reference proteome</keyword>
<dbReference type="InterPro" id="IPR027802">
    <property type="entry name" value="Multi-ubiquitin_dom"/>
</dbReference>
<gene>
    <name evidence="2" type="ORF">RFM68_26565</name>
</gene>
<organism evidence="2 3">
    <name type="scientific">Mesorhizobium montanum</name>
    <dbReference type="NCBI Taxonomy" id="3072323"/>
    <lineage>
        <taxon>Bacteria</taxon>
        <taxon>Pseudomonadati</taxon>
        <taxon>Pseudomonadota</taxon>
        <taxon>Alphaproteobacteria</taxon>
        <taxon>Hyphomicrobiales</taxon>
        <taxon>Phyllobacteriaceae</taxon>
        <taxon>Mesorhizobium</taxon>
    </lineage>
</organism>
<comment type="caution">
    <text evidence="2">The sequence shown here is derived from an EMBL/GenBank/DDBJ whole genome shotgun (WGS) entry which is preliminary data.</text>
</comment>
<reference evidence="2 3" key="1">
    <citation type="submission" date="2023-08" db="EMBL/GenBank/DDBJ databases">
        <title>Implementing the SeqCode for naming new Mesorhizobium species isolated from Vachellia karroo root nodules.</title>
        <authorList>
            <person name="Van Lill M."/>
        </authorList>
    </citation>
    <scope>NUCLEOTIDE SEQUENCE [LARGE SCALE GENOMIC DNA]</scope>
    <source>
        <strain evidence="2 3">MSK 1335</strain>
    </source>
</reference>
<dbReference type="Pfam" id="PF14452">
    <property type="entry name" value="Multi_ubiq"/>
    <property type="match status" value="1"/>
</dbReference>
<evidence type="ECO:0000313" key="3">
    <source>
        <dbReference type="Proteomes" id="UP001276840"/>
    </source>
</evidence>
<evidence type="ECO:0000313" key="2">
    <source>
        <dbReference type="EMBL" id="MDX8528047.1"/>
    </source>
</evidence>
<accession>A0ABU4ZRL1</accession>
<proteinExistence type="predicted"/>
<dbReference type="Proteomes" id="UP001276840">
    <property type="component" value="Unassembled WGS sequence"/>
</dbReference>
<protein>
    <submittedName>
        <fullName evidence="2">Multiubiquitin domain-containing protein</fullName>
    </submittedName>
</protein>
<feature type="domain" description="Multi-ubiquitin" evidence="1">
    <location>
        <begin position="15"/>
        <end position="76"/>
    </location>
</feature>
<dbReference type="RefSeq" id="WP_320235984.1">
    <property type="nucleotide sequence ID" value="NZ_JAVIJF010000022.1"/>
</dbReference>
<evidence type="ECO:0000259" key="1">
    <source>
        <dbReference type="Pfam" id="PF14452"/>
    </source>
</evidence>